<protein>
    <submittedName>
        <fullName evidence="2">Uncharacterized protein</fullName>
    </submittedName>
</protein>
<dbReference type="Proteomes" id="UP000604046">
    <property type="component" value="Unassembled WGS sequence"/>
</dbReference>
<comment type="caution">
    <text evidence="2">The sequence shown here is derived from an EMBL/GenBank/DDBJ whole genome shotgun (WGS) entry which is preliminary data.</text>
</comment>
<evidence type="ECO:0000313" key="2">
    <source>
        <dbReference type="EMBL" id="CAE7580039.1"/>
    </source>
</evidence>
<sequence>MLISLMVFCEMRGRTGWVPRNFIGEESACASARPAQSSRSETVPSTAADSKRQEDECDRCAKLEKQIQDLKLAIAEIKKTSQSPFNGKAIGTYTVLRKESRYYVVEATFPGTTEKQYFKWYFDPVEASESLSG</sequence>
<keyword evidence="3" id="KW-1185">Reference proteome</keyword>
<name>A0A812UUR0_9DINO</name>
<organism evidence="2 3">
    <name type="scientific">Symbiodinium natans</name>
    <dbReference type="NCBI Taxonomy" id="878477"/>
    <lineage>
        <taxon>Eukaryota</taxon>
        <taxon>Sar</taxon>
        <taxon>Alveolata</taxon>
        <taxon>Dinophyceae</taxon>
        <taxon>Suessiales</taxon>
        <taxon>Symbiodiniaceae</taxon>
        <taxon>Symbiodinium</taxon>
    </lineage>
</organism>
<feature type="region of interest" description="Disordered" evidence="1">
    <location>
        <begin position="30"/>
        <end position="54"/>
    </location>
</feature>
<feature type="compositionally biased region" description="Polar residues" evidence="1">
    <location>
        <begin position="34"/>
        <end position="48"/>
    </location>
</feature>
<gene>
    <name evidence="2" type="ORF">SNAT2548_LOCUS33093</name>
</gene>
<evidence type="ECO:0000256" key="1">
    <source>
        <dbReference type="SAM" id="MobiDB-lite"/>
    </source>
</evidence>
<dbReference type="AlphaFoldDB" id="A0A812UUR0"/>
<proteinExistence type="predicted"/>
<dbReference type="EMBL" id="CAJNDS010002740">
    <property type="protein sequence ID" value="CAE7580039.1"/>
    <property type="molecule type" value="Genomic_DNA"/>
</dbReference>
<evidence type="ECO:0000313" key="3">
    <source>
        <dbReference type="Proteomes" id="UP000604046"/>
    </source>
</evidence>
<reference evidence="2" key="1">
    <citation type="submission" date="2021-02" db="EMBL/GenBank/DDBJ databases">
        <authorList>
            <person name="Dougan E. K."/>
            <person name="Rhodes N."/>
            <person name="Thang M."/>
            <person name="Chan C."/>
        </authorList>
    </citation>
    <scope>NUCLEOTIDE SEQUENCE</scope>
</reference>
<accession>A0A812UUR0</accession>